<feature type="chain" id="PRO_5037431469" description="DKNYY family protein" evidence="1">
    <location>
        <begin position="19"/>
        <end position="327"/>
    </location>
</feature>
<dbReference type="AlphaFoldDB" id="A0A967AXA6"/>
<comment type="caution">
    <text evidence="2">The sequence shown here is derived from an EMBL/GenBank/DDBJ whole genome shotgun (WGS) entry which is preliminary data.</text>
</comment>
<dbReference type="RefSeq" id="WP_152575332.1">
    <property type="nucleotide sequence ID" value="NZ_VIKU02000005.1"/>
</dbReference>
<evidence type="ECO:0008006" key="4">
    <source>
        <dbReference type="Google" id="ProtNLM"/>
    </source>
</evidence>
<evidence type="ECO:0000313" key="2">
    <source>
        <dbReference type="EMBL" id="NHF60835.1"/>
    </source>
</evidence>
<dbReference type="InterPro" id="IPR027375">
    <property type="entry name" value="DKNYY"/>
</dbReference>
<keyword evidence="3" id="KW-1185">Reference proteome</keyword>
<gene>
    <name evidence="2" type="ORF">FK220_015880</name>
</gene>
<name>A0A967AXA6_9FLAO</name>
<organism evidence="2 3">
    <name type="scientific">Pelagihabitans pacificus</name>
    <dbReference type="NCBI Taxonomy" id="2696054"/>
    <lineage>
        <taxon>Bacteria</taxon>
        <taxon>Pseudomonadati</taxon>
        <taxon>Bacteroidota</taxon>
        <taxon>Flavobacteriia</taxon>
        <taxon>Flavobacteriales</taxon>
        <taxon>Flavobacteriaceae</taxon>
        <taxon>Pelagihabitans</taxon>
    </lineage>
</organism>
<reference evidence="2" key="2">
    <citation type="submission" date="2020-03" db="EMBL/GenBank/DDBJ databases">
        <title>Flavobacteriaceae bacterium strain TP-CH-4, a member of the family Flavobacteriaceae isolated from a deep-sea seamount.</title>
        <authorList>
            <person name="Zhang D.-C."/>
        </authorList>
    </citation>
    <scope>NUCLEOTIDE SEQUENCE</scope>
    <source>
        <strain evidence="2">TP-CH-4</strain>
    </source>
</reference>
<sequence>MKLLFRTLFAPIIWLLQACNPLGQPVNESISGNHYFDHSKSDIRYSPMGNWFELGNSAMNADVESFEVFNNTIAKDKNRAYFESNAIIHPHLHLESFHGKPEVYMSNIGLDKNRVYTFNTIYIDGKAKVNTTEISGADPSTFEQLDFNWSKDSRHYFYRYRLVDVDYQSFHSLNDYFSTDKNRIYVHYYQHFEPLAVGDPKTFQVLDKSLYARDRNQVYYLSFPKQTTDHVALLRIPCPGEGGVVLLNPNYLKCRNKIYYNAIEVVEAQASDFEIISERYAKDKNNVYFENTVIPNADVASFSYDEERLAVIDKNGIYRNGKLSQEN</sequence>
<evidence type="ECO:0000313" key="3">
    <source>
        <dbReference type="Proteomes" id="UP000707206"/>
    </source>
</evidence>
<protein>
    <recommendedName>
        <fullName evidence="4">DKNYY family protein</fullName>
    </recommendedName>
</protein>
<keyword evidence="1" id="KW-0732">Signal</keyword>
<proteinExistence type="predicted"/>
<reference evidence="2" key="1">
    <citation type="submission" date="2019-07" db="EMBL/GenBank/DDBJ databases">
        <authorList>
            <person name="De-Chao Zhang Q."/>
        </authorList>
    </citation>
    <scope>NUCLEOTIDE SEQUENCE</scope>
    <source>
        <strain evidence="2">TP-CH-4</strain>
    </source>
</reference>
<feature type="signal peptide" evidence="1">
    <location>
        <begin position="1"/>
        <end position="18"/>
    </location>
</feature>
<accession>A0A967AXA6</accession>
<dbReference type="Pfam" id="PF13644">
    <property type="entry name" value="DKNYY"/>
    <property type="match status" value="1"/>
</dbReference>
<evidence type="ECO:0000256" key="1">
    <source>
        <dbReference type="SAM" id="SignalP"/>
    </source>
</evidence>
<dbReference type="EMBL" id="VIKU02000005">
    <property type="protein sequence ID" value="NHF60835.1"/>
    <property type="molecule type" value="Genomic_DNA"/>
</dbReference>
<dbReference type="PROSITE" id="PS51257">
    <property type="entry name" value="PROKAR_LIPOPROTEIN"/>
    <property type="match status" value="1"/>
</dbReference>
<dbReference type="Proteomes" id="UP000707206">
    <property type="component" value="Unassembled WGS sequence"/>
</dbReference>